<sequence length="245" mass="27120">MAAWSTQRDFSSRFPNVSRLGLGVSVLFALIQIAEAYTYCRNSYSYTYYSCSDYEYCCQSNKCCNSSALTLSIYQLWYFWFCLILFIVLCSGGIFGWYRKRYLRRHTVVTNVTATGTTVVTAPDHTIATLRTGQPMYPATVMAPPSYTMATSYPAPPTIDPAHPAYPPPAYTDPAYPPPPSCGPGLPAMQRHSDPYPRASPRMSGGQQMHSLGPPILPPVQRQAVHQTIAPPLHNGVQNLPPPTL</sequence>
<keyword evidence="19" id="KW-1185">Reference proteome</keyword>
<dbReference type="GeneID" id="106165173"/>
<keyword evidence="11" id="KW-0458">Lysosome</keyword>
<evidence type="ECO:0000256" key="17">
    <source>
        <dbReference type="SAM" id="MobiDB-lite"/>
    </source>
</evidence>
<evidence type="ECO:0000313" key="19">
    <source>
        <dbReference type="Proteomes" id="UP000085678"/>
    </source>
</evidence>
<dbReference type="Proteomes" id="UP000085678">
    <property type="component" value="Unplaced"/>
</dbReference>
<keyword evidence="7 18" id="KW-1133">Transmembrane helix</keyword>
<keyword evidence="9 18" id="KW-0472">Membrane</keyword>
<dbReference type="GO" id="GO:0031902">
    <property type="term" value="C:late endosome membrane"/>
    <property type="evidence" value="ECO:0007669"/>
    <property type="project" value="UniProtKB-SubCell"/>
</dbReference>
<evidence type="ECO:0000256" key="5">
    <source>
        <dbReference type="ARBA" id="ARBA00022729"/>
    </source>
</evidence>
<keyword evidence="10" id="KW-0804">Transcription</keyword>
<reference evidence="20" key="2">
    <citation type="submission" date="2025-08" db="UniProtKB">
        <authorList>
            <consortium name="RefSeq"/>
        </authorList>
    </citation>
    <scope>IDENTIFICATION</scope>
</reference>
<evidence type="ECO:0000256" key="18">
    <source>
        <dbReference type="SAM" id="Phobius"/>
    </source>
</evidence>
<protein>
    <recommendedName>
        <fullName evidence="14">WW domain binding protein VOPP1</fullName>
    </recommendedName>
    <alternativeName>
        <fullName evidence="15">Vesicular, overexpressed in cancer, prosurvival protein 1</fullName>
    </alternativeName>
</protein>
<keyword evidence="8" id="KW-0805">Transcription regulation</keyword>
<dbReference type="GO" id="GO:0005765">
    <property type="term" value="C:lysosomal membrane"/>
    <property type="evidence" value="ECO:0007669"/>
    <property type="project" value="UniProtKB-SubCell"/>
</dbReference>
<evidence type="ECO:0000256" key="13">
    <source>
        <dbReference type="ARBA" id="ARBA00035628"/>
    </source>
</evidence>
<dbReference type="PANTHER" id="PTHR14971:SF2">
    <property type="entry name" value="VESICULAR, OVEREXPRESSED IN CANCER, PROSURVIVAL PROTEIN 1"/>
    <property type="match status" value="1"/>
</dbReference>
<gene>
    <name evidence="20" type="primary">LOC106165173</name>
</gene>
<accession>A0A2R2MSS9</accession>
<evidence type="ECO:0000256" key="7">
    <source>
        <dbReference type="ARBA" id="ARBA00022989"/>
    </source>
</evidence>
<comment type="subcellular location">
    <subcellularLocation>
        <location evidence="1">Cytoplasmic vesicle membrane</location>
    </subcellularLocation>
    <subcellularLocation>
        <location evidence="16">Endomembrane system</location>
        <topology evidence="16">Single-pass type I membrane protein</topology>
    </subcellularLocation>
    <subcellularLocation>
        <location evidence="13">Late endosome membrane</location>
        <topology evidence="13">Single-pass membrane protein</topology>
    </subcellularLocation>
    <subcellularLocation>
        <location evidence="2">Lysosome membrane</location>
    </subcellularLocation>
</comment>
<evidence type="ECO:0000313" key="20">
    <source>
        <dbReference type="RefSeq" id="XP_023933325.1"/>
    </source>
</evidence>
<evidence type="ECO:0000256" key="15">
    <source>
        <dbReference type="ARBA" id="ARBA00035715"/>
    </source>
</evidence>
<evidence type="ECO:0000256" key="3">
    <source>
        <dbReference type="ARBA" id="ARBA00006655"/>
    </source>
</evidence>
<evidence type="ECO:0000256" key="2">
    <source>
        <dbReference type="ARBA" id="ARBA00004656"/>
    </source>
</evidence>
<organism evidence="19 20">
    <name type="scientific">Lingula anatina</name>
    <name type="common">Brachiopod</name>
    <name type="synonym">Lingula unguis</name>
    <dbReference type="NCBI Taxonomy" id="7574"/>
    <lineage>
        <taxon>Eukaryota</taxon>
        <taxon>Metazoa</taxon>
        <taxon>Spiralia</taxon>
        <taxon>Lophotrochozoa</taxon>
        <taxon>Brachiopoda</taxon>
        <taxon>Linguliformea</taxon>
        <taxon>Lingulata</taxon>
        <taxon>Lingulida</taxon>
        <taxon>Linguloidea</taxon>
        <taxon>Lingulidae</taxon>
        <taxon>Lingula</taxon>
    </lineage>
</organism>
<proteinExistence type="inferred from homology"/>
<evidence type="ECO:0000256" key="12">
    <source>
        <dbReference type="ARBA" id="ARBA00023329"/>
    </source>
</evidence>
<evidence type="ECO:0000256" key="4">
    <source>
        <dbReference type="ARBA" id="ARBA00022692"/>
    </source>
</evidence>
<evidence type="ECO:0000256" key="6">
    <source>
        <dbReference type="ARBA" id="ARBA00022753"/>
    </source>
</evidence>
<keyword evidence="5" id="KW-0732">Signal</keyword>
<keyword evidence="6" id="KW-0967">Endosome</keyword>
<dbReference type="PANTHER" id="PTHR14971">
    <property type="entry name" value="VESICULAR, OVEREXPRESSED IN CANCER, PROSURVIVAL PROTEIN 1"/>
    <property type="match status" value="1"/>
</dbReference>
<evidence type="ECO:0000256" key="9">
    <source>
        <dbReference type="ARBA" id="ARBA00023136"/>
    </source>
</evidence>
<evidence type="ECO:0000256" key="11">
    <source>
        <dbReference type="ARBA" id="ARBA00023228"/>
    </source>
</evidence>
<dbReference type="KEGG" id="lak:106165173"/>
<feature type="transmembrane region" description="Helical" evidence="18">
    <location>
        <begin position="77"/>
        <end position="98"/>
    </location>
</feature>
<keyword evidence="12" id="KW-0968">Cytoplasmic vesicle</keyword>
<evidence type="ECO:0000256" key="14">
    <source>
        <dbReference type="ARBA" id="ARBA00035708"/>
    </source>
</evidence>
<keyword evidence="4 18" id="KW-0812">Transmembrane</keyword>
<name>A0A2R2MSS9_LINAN</name>
<dbReference type="OrthoDB" id="10070083at2759"/>
<evidence type="ECO:0000256" key="16">
    <source>
        <dbReference type="ARBA" id="ARBA00046288"/>
    </source>
</evidence>
<feature type="region of interest" description="Disordered" evidence="17">
    <location>
        <begin position="176"/>
        <end position="208"/>
    </location>
</feature>
<evidence type="ECO:0000256" key="8">
    <source>
        <dbReference type="ARBA" id="ARBA00023015"/>
    </source>
</evidence>
<comment type="similarity">
    <text evidence="3">Belongs to the VOPP1/ECOP family.</text>
</comment>
<evidence type="ECO:0000256" key="1">
    <source>
        <dbReference type="ARBA" id="ARBA00004156"/>
    </source>
</evidence>
<dbReference type="RefSeq" id="XP_023933325.1">
    <property type="nucleotide sequence ID" value="XM_024077557.1"/>
</dbReference>
<dbReference type="AlphaFoldDB" id="A0A2R2MSS9"/>
<dbReference type="InterPro" id="IPR026229">
    <property type="entry name" value="VOPP1"/>
</dbReference>
<dbReference type="InParanoid" id="A0A2R2MSS9"/>
<evidence type="ECO:0000256" key="10">
    <source>
        <dbReference type="ARBA" id="ARBA00023163"/>
    </source>
</evidence>
<reference evidence="20" key="1">
    <citation type="journal article" date="2015" name="Nat. Commun.">
        <title>The Lingula genome provides insights into brachiopod evolution and the origin of phosphate biomineralization.</title>
        <authorList>
            <person name="Luo Y.J."/>
            <person name="Takeuchi T."/>
            <person name="Koyanagi R."/>
            <person name="Yamada L."/>
            <person name="Kanda M."/>
            <person name="Khalturina M."/>
            <person name="Fujie M."/>
            <person name="Yamasaki S.I."/>
            <person name="Endo K."/>
            <person name="Satoh N."/>
        </authorList>
    </citation>
    <scope>NUCLEOTIDE SEQUENCE</scope>
</reference>